<dbReference type="EMBL" id="FLUP01000001">
    <property type="protein sequence ID" value="SBW01508.1"/>
    <property type="molecule type" value="Genomic_DNA"/>
</dbReference>
<protein>
    <submittedName>
        <fullName evidence="1">Uncharacterized protein</fullName>
    </submittedName>
</protein>
<reference evidence="1" key="1">
    <citation type="submission" date="2016-04" db="EMBL/GenBank/DDBJ databases">
        <authorList>
            <person name="Evans L.H."/>
            <person name="Alamgir A."/>
            <person name="Owens N."/>
            <person name="Weber N.D."/>
            <person name="Virtaneva K."/>
            <person name="Barbian K."/>
            <person name="Babar A."/>
            <person name="Rosenke K."/>
        </authorList>
    </citation>
    <scope>NUCLEOTIDE SEQUENCE</scope>
    <source>
        <strain evidence="1">92-2</strain>
    </source>
</reference>
<organism evidence="1">
    <name type="scientific">uncultured Desulfovibrio sp</name>
    <dbReference type="NCBI Taxonomy" id="167968"/>
    <lineage>
        <taxon>Bacteria</taxon>
        <taxon>Pseudomonadati</taxon>
        <taxon>Thermodesulfobacteriota</taxon>
        <taxon>Desulfovibrionia</taxon>
        <taxon>Desulfovibrionales</taxon>
        <taxon>Desulfovibrionaceae</taxon>
        <taxon>Desulfovibrio</taxon>
        <taxon>environmental samples</taxon>
    </lineage>
</organism>
<proteinExistence type="predicted"/>
<sequence length="61" mass="6483">MAAEGISMAQVIQKSDEGNGVPLVFMTHETTARAMSDALQRTMDAGLLKEPAVYFRVLGGA</sequence>
<accession>A0A212JQ59</accession>
<gene>
    <name evidence="1" type="ORF">KM92DES2_11512</name>
</gene>
<dbReference type="Gene3D" id="3.30.70.260">
    <property type="match status" value="1"/>
</dbReference>
<name>A0A212JQ59_9BACT</name>
<dbReference type="AlphaFoldDB" id="A0A212JQ59"/>
<evidence type="ECO:0000313" key="1">
    <source>
        <dbReference type="EMBL" id="SBW01508.1"/>
    </source>
</evidence>